<name>A0A917FFC2_9HYPH</name>
<proteinExistence type="predicted"/>
<protein>
    <submittedName>
        <fullName evidence="1">Uncharacterized protein</fullName>
    </submittedName>
</protein>
<accession>A0A917FFC2</accession>
<dbReference type="AlphaFoldDB" id="A0A917FFC2"/>
<keyword evidence="2" id="KW-1185">Reference proteome</keyword>
<comment type="caution">
    <text evidence="1">The sequence shown here is derived from an EMBL/GenBank/DDBJ whole genome shotgun (WGS) entry which is preliminary data.</text>
</comment>
<dbReference type="Proteomes" id="UP000606044">
    <property type="component" value="Unassembled WGS sequence"/>
</dbReference>
<sequence>MNVRGMPGRHGPVAGEVGADLVNAGMLYHAAPATCAALPAEFEPHISLQSGALVATGPDMTDAAFAPAFGGIAGWQGQERRTSADPAAPWQAWNGAAPWGLAPQDDATFAAAGDTPAWESWSPPAGPDPLDPRSVQPALLGLLDRLGLSAALLQPAPGSDWRGVMDAAARAPERLRAVLPLASLTLPPTLAVMARHGLAGLSVMVEACRVEPALWRSVLLRLAAHGLHLHLKADPDQWPALLPFVLGHGTPVRLDLPGARLPDDAHAALERHAGHPDLWIGFVPAAVRAHRTGRLLERLVAAAGPSRLLWHSGAGEGGFDLDDHLLALLDLFPTADIRQQVAGANARWLAFGVESFGDLA</sequence>
<dbReference type="SUPFAM" id="SSF51556">
    <property type="entry name" value="Metallo-dependent hydrolases"/>
    <property type="match status" value="1"/>
</dbReference>
<dbReference type="Gene3D" id="3.20.20.140">
    <property type="entry name" value="Metal-dependent hydrolases"/>
    <property type="match status" value="1"/>
</dbReference>
<dbReference type="EMBL" id="BMCT01000005">
    <property type="protein sequence ID" value="GGF74097.1"/>
    <property type="molecule type" value="Genomic_DNA"/>
</dbReference>
<dbReference type="InterPro" id="IPR032466">
    <property type="entry name" value="Metal_Hydrolase"/>
</dbReference>
<reference evidence="1" key="1">
    <citation type="journal article" date="2014" name="Int. J. Syst. Evol. Microbiol.">
        <title>Complete genome sequence of Corynebacterium casei LMG S-19264T (=DSM 44701T), isolated from a smear-ripened cheese.</title>
        <authorList>
            <consortium name="US DOE Joint Genome Institute (JGI-PGF)"/>
            <person name="Walter F."/>
            <person name="Albersmeier A."/>
            <person name="Kalinowski J."/>
            <person name="Ruckert C."/>
        </authorList>
    </citation>
    <scope>NUCLEOTIDE SEQUENCE</scope>
    <source>
        <strain evidence="1">CCM 7897</strain>
    </source>
</reference>
<evidence type="ECO:0000313" key="2">
    <source>
        <dbReference type="Proteomes" id="UP000606044"/>
    </source>
</evidence>
<reference evidence="1" key="2">
    <citation type="submission" date="2020-09" db="EMBL/GenBank/DDBJ databases">
        <authorList>
            <person name="Sun Q."/>
            <person name="Sedlacek I."/>
        </authorList>
    </citation>
    <scope>NUCLEOTIDE SEQUENCE</scope>
    <source>
        <strain evidence="1">CCM 7897</strain>
    </source>
</reference>
<dbReference type="RefSeq" id="WP_188581329.1">
    <property type="nucleotide sequence ID" value="NZ_BMCT01000005.1"/>
</dbReference>
<gene>
    <name evidence="1" type="ORF">GCM10007301_37390</name>
</gene>
<evidence type="ECO:0000313" key="1">
    <source>
        <dbReference type="EMBL" id="GGF74097.1"/>
    </source>
</evidence>
<organism evidence="1 2">
    <name type="scientific">Azorhizobium oxalatiphilum</name>
    <dbReference type="NCBI Taxonomy" id="980631"/>
    <lineage>
        <taxon>Bacteria</taxon>
        <taxon>Pseudomonadati</taxon>
        <taxon>Pseudomonadota</taxon>
        <taxon>Alphaproteobacteria</taxon>
        <taxon>Hyphomicrobiales</taxon>
        <taxon>Xanthobacteraceae</taxon>
        <taxon>Azorhizobium</taxon>
    </lineage>
</organism>